<proteinExistence type="inferred from homology"/>
<dbReference type="Gene3D" id="3.40.50.1110">
    <property type="entry name" value="SGNH hydrolase"/>
    <property type="match status" value="1"/>
</dbReference>
<evidence type="ECO:0000256" key="4">
    <source>
        <dbReference type="ARBA" id="ARBA00023098"/>
    </source>
</evidence>
<keyword evidence="2" id="KW-0378">Hydrolase</keyword>
<organism evidence="5 6">
    <name type="scientific">Ricinus communis</name>
    <name type="common">Castor bean</name>
    <dbReference type="NCBI Taxonomy" id="3988"/>
    <lineage>
        <taxon>Eukaryota</taxon>
        <taxon>Viridiplantae</taxon>
        <taxon>Streptophyta</taxon>
        <taxon>Embryophyta</taxon>
        <taxon>Tracheophyta</taxon>
        <taxon>Spermatophyta</taxon>
        <taxon>Magnoliopsida</taxon>
        <taxon>eudicotyledons</taxon>
        <taxon>Gunneridae</taxon>
        <taxon>Pentapetalae</taxon>
        <taxon>rosids</taxon>
        <taxon>fabids</taxon>
        <taxon>Malpighiales</taxon>
        <taxon>Euphorbiaceae</taxon>
        <taxon>Acalyphoideae</taxon>
        <taxon>Acalypheae</taxon>
        <taxon>Ricinus</taxon>
    </lineage>
</organism>
<dbReference type="GO" id="GO:0016042">
    <property type="term" value="P:lipid catabolic process"/>
    <property type="evidence" value="ECO:0007669"/>
    <property type="project" value="UniProtKB-KW"/>
</dbReference>
<keyword evidence="4" id="KW-0443">Lipid metabolism</keyword>
<dbReference type="PANTHER" id="PTHR46020">
    <property type="entry name" value="OSJNBB0059K02.9 PROTEIN"/>
    <property type="match status" value="1"/>
</dbReference>
<dbReference type="GO" id="GO:0016788">
    <property type="term" value="F:hydrolase activity, acting on ester bonds"/>
    <property type="evidence" value="ECO:0007669"/>
    <property type="project" value="InterPro"/>
</dbReference>
<evidence type="ECO:0000256" key="2">
    <source>
        <dbReference type="ARBA" id="ARBA00022801"/>
    </source>
</evidence>
<dbReference type="EMBL" id="EQ973949">
    <property type="protein sequence ID" value="EEF37387.1"/>
    <property type="molecule type" value="Genomic_DNA"/>
</dbReference>
<keyword evidence="3" id="KW-0442">Lipid degradation</keyword>
<dbReference type="InParanoid" id="B9SG61"/>
<name>B9SG61_RICCO</name>
<sequence>MATQINFFQQLLEEKVYTKQDLKFSVAFVSVAGNDYNTYLYKNGALEDMSNFTASLIKQLSTNLKRIHGLGVQKVAVTSLQPIGCLPELAASSSYQNCSESLNAASEFHNLILQQAVQKLNNESQKHVVYEILDLYSAFMSAFSEARRTGIYIIPMRRPNPKLV</sequence>
<dbReference type="Proteomes" id="UP000008311">
    <property type="component" value="Unassembled WGS sequence"/>
</dbReference>
<evidence type="ECO:0000313" key="5">
    <source>
        <dbReference type="EMBL" id="EEF37387.1"/>
    </source>
</evidence>
<dbReference type="InterPro" id="IPR036514">
    <property type="entry name" value="SGNH_hydro_sf"/>
</dbReference>
<evidence type="ECO:0000256" key="1">
    <source>
        <dbReference type="ARBA" id="ARBA00008668"/>
    </source>
</evidence>
<reference evidence="6" key="1">
    <citation type="journal article" date="2010" name="Nat. Biotechnol.">
        <title>Draft genome sequence of the oilseed species Ricinus communis.</title>
        <authorList>
            <person name="Chan A.P."/>
            <person name="Crabtree J."/>
            <person name="Zhao Q."/>
            <person name="Lorenzi H."/>
            <person name="Orvis J."/>
            <person name="Puiu D."/>
            <person name="Melake-Berhan A."/>
            <person name="Jones K.M."/>
            <person name="Redman J."/>
            <person name="Chen G."/>
            <person name="Cahoon E.B."/>
            <person name="Gedil M."/>
            <person name="Stanke M."/>
            <person name="Haas B.J."/>
            <person name="Wortman J.R."/>
            <person name="Fraser-Liggett C.M."/>
            <person name="Ravel J."/>
            <person name="Rabinowicz P.D."/>
        </authorList>
    </citation>
    <scope>NUCLEOTIDE SEQUENCE [LARGE SCALE GENOMIC DNA]</scope>
    <source>
        <strain evidence="6">cv. Hale</strain>
    </source>
</reference>
<gene>
    <name evidence="5" type="ORF">RCOM_1085850</name>
</gene>
<accession>B9SG61</accession>
<dbReference type="InterPro" id="IPR001087">
    <property type="entry name" value="GDSL"/>
</dbReference>
<comment type="similarity">
    <text evidence="1">Belongs to the 'GDSL' lipolytic enzyme family.</text>
</comment>
<keyword evidence="6" id="KW-1185">Reference proteome</keyword>
<protein>
    <submittedName>
        <fullName evidence="5">Uncharacterized protein</fullName>
    </submittedName>
</protein>
<evidence type="ECO:0000256" key="3">
    <source>
        <dbReference type="ARBA" id="ARBA00022963"/>
    </source>
</evidence>
<dbReference type="AlphaFoldDB" id="B9SG61"/>
<evidence type="ECO:0000313" key="6">
    <source>
        <dbReference type="Proteomes" id="UP000008311"/>
    </source>
</evidence>
<dbReference type="STRING" id="3988.B9SG61"/>
<dbReference type="PANTHER" id="PTHR46020:SF4">
    <property type="entry name" value="OS04G0650200 PROTEIN"/>
    <property type="match status" value="1"/>
</dbReference>
<dbReference type="Pfam" id="PF00657">
    <property type="entry name" value="Lipase_GDSL"/>
    <property type="match status" value="1"/>
</dbReference>